<name>A0A069CXV7_9BACE</name>
<dbReference type="Proteomes" id="UP000027601">
    <property type="component" value="Unassembled WGS sequence"/>
</dbReference>
<dbReference type="SMART" id="SM00448">
    <property type="entry name" value="REC"/>
    <property type="match status" value="1"/>
</dbReference>
<evidence type="ECO:0000259" key="9">
    <source>
        <dbReference type="PROSITE" id="PS51755"/>
    </source>
</evidence>
<dbReference type="PROSITE" id="PS51755">
    <property type="entry name" value="OMPR_PHOB"/>
    <property type="match status" value="1"/>
</dbReference>
<comment type="caution">
    <text evidence="10">The sequence shown here is derived from an EMBL/GenBank/DDBJ whole genome shotgun (WGS) entry which is preliminary data.</text>
</comment>
<dbReference type="PROSITE" id="PS50110">
    <property type="entry name" value="RESPONSE_REGULATORY"/>
    <property type="match status" value="1"/>
</dbReference>
<dbReference type="InterPro" id="IPR036388">
    <property type="entry name" value="WH-like_DNA-bd_sf"/>
</dbReference>
<keyword evidence="11" id="KW-1185">Reference proteome</keyword>
<evidence type="ECO:0000256" key="1">
    <source>
        <dbReference type="ARBA" id="ARBA00022553"/>
    </source>
</evidence>
<dbReference type="STRING" id="1121097.GCA_000428125_00481"/>
<evidence type="ECO:0000313" key="10">
    <source>
        <dbReference type="EMBL" id="GAK34975.1"/>
    </source>
</evidence>
<dbReference type="EMBL" id="BAJS01000001">
    <property type="protein sequence ID" value="GAK34975.1"/>
    <property type="molecule type" value="Genomic_DNA"/>
</dbReference>
<dbReference type="InterPro" id="IPR001789">
    <property type="entry name" value="Sig_transdc_resp-reg_receiver"/>
</dbReference>
<protein>
    <submittedName>
        <fullName evidence="10">Two-component system response regulator</fullName>
    </submittedName>
</protein>
<proteinExistence type="predicted"/>
<feature type="modified residue" description="4-aspartylphosphate" evidence="6">
    <location>
        <position position="51"/>
    </location>
</feature>
<gene>
    <name evidence="10" type="ORF">JCM15093_48</name>
</gene>
<dbReference type="OrthoDB" id="9790442at2"/>
<dbReference type="GO" id="GO:0000976">
    <property type="term" value="F:transcription cis-regulatory region binding"/>
    <property type="evidence" value="ECO:0007669"/>
    <property type="project" value="TreeGrafter"/>
</dbReference>
<accession>A0A069CXV7</accession>
<evidence type="ECO:0000256" key="7">
    <source>
        <dbReference type="PROSITE-ProRule" id="PRU01091"/>
    </source>
</evidence>
<dbReference type="SUPFAM" id="SSF52172">
    <property type="entry name" value="CheY-like"/>
    <property type="match status" value="1"/>
</dbReference>
<dbReference type="SMART" id="SM00862">
    <property type="entry name" value="Trans_reg_C"/>
    <property type="match status" value="1"/>
</dbReference>
<keyword evidence="2" id="KW-0902">Two-component regulatory system</keyword>
<dbReference type="CDD" id="cd00383">
    <property type="entry name" value="trans_reg_C"/>
    <property type="match status" value="1"/>
</dbReference>
<dbReference type="Gene3D" id="1.10.10.10">
    <property type="entry name" value="Winged helix-like DNA-binding domain superfamily/Winged helix DNA-binding domain"/>
    <property type="match status" value="1"/>
</dbReference>
<dbReference type="GO" id="GO:0006355">
    <property type="term" value="P:regulation of DNA-templated transcription"/>
    <property type="evidence" value="ECO:0007669"/>
    <property type="project" value="InterPro"/>
</dbReference>
<dbReference type="Gene3D" id="6.10.250.690">
    <property type="match status" value="1"/>
</dbReference>
<dbReference type="RefSeq" id="WP_024995268.1">
    <property type="nucleotide sequence ID" value="NZ_ATZI01000001.1"/>
</dbReference>
<evidence type="ECO:0000313" key="11">
    <source>
        <dbReference type="Proteomes" id="UP000027601"/>
    </source>
</evidence>
<evidence type="ECO:0000256" key="4">
    <source>
        <dbReference type="ARBA" id="ARBA00023125"/>
    </source>
</evidence>
<dbReference type="InterPro" id="IPR011006">
    <property type="entry name" value="CheY-like_superfamily"/>
</dbReference>
<dbReference type="PANTHER" id="PTHR48111:SF22">
    <property type="entry name" value="REGULATOR OF RPOS"/>
    <property type="match status" value="1"/>
</dbReference>
<evidence type="ECO:0000256" key="5">
    <source>
        <dbReference type="ARBA" id="ARBA00023163"/>
    </source>
</evidence>
<keyword evidence="5" id="KW-0804">Transcription</keyword>
<dbReference type="Gene3D" id="3.40.50.2300">
    <property type="match status" value="1"/>
</dbReference>
<keyword evidence="1 6" id="KW-0597">Phosphoprotein</keyword>
<dbReference type="Pfam" id="PF00072">
    <property type="entry name" value="Response_reg"/>
    <property type="match status" value="1"/>
</dbReference>
<keyword evidence="4 7" id="KW-0238">DNA-binding</keyword>
<evidence type="ECO:0000259" key="8">
    <source>
        <dbReference type="PROSITE" id="PS50110"/>
    </source>
</evidence>
<dbReference type="InterPro" id="IPR039420">
    <property type="entry name" value="WalR-like"/>
</dbReference>
<feature type="DNA-binding region" description="OmpR/PhoB-type" evidence="7">
    <location>
        <begin position="124"/>
        <end position="224"/>
    </location>
</feature>
<evidence type="ECO:0000256" key="2">
    <source>
        <dbReference type="ARBA" id="ARBA00023012"/>
    </source>
</evidence>
<dbReference type="Pfam" id="PF00486">
    <property type="entry name" value="Trans_reg_C"/>
    <property type="match status" value="1"/>
</dbReference>
<reference evidence="10 11" key="1">
    <citation type="journal article" date="2015" name="Microbes Environ.">
        <title>Distribution and evolution of nitrogen fixation genes in the phylum bacteroidetes.</title>
        <authorList>
            <person name="Inoue J."/>
            <person name="Oshima K."/>
            <person name="Suda W."/>
            <person name="Sakamoto M."/>
            <person name="Iino T."/>
            <person name="Noda S."/>
            <person name="Hongoh Y."/>
            <person name="Hattori M."/>
            <person name="Ohkuma M."/>
        </authorList>
    </citation>
    <scope>NUCLEOTIDE SEQUENCE [LARGE SCALE GENOMIC DNA]</scope>
    <source>
        <strain evidence="10 11">JCM 15093</strain>
    </source>
</reference>
<sequence>MKLLIIEDEHDLSQSIADFLKSEDYLCEQAFNYQEALMKLDLYSYDCILLDLMLPGGNGLDILRKIKDQNNPAGVIIISAKDSLDDKVQGLKIGADDYLAKPFHLPELSMRIYALVRRRQFSGGNVLHSNGIEIDLLSKEVTAGNKSVILTKTEYDLLLYFIGNKNKVVSKGALAEHLNGDLADMFDNYDFLYSHIKNLRAKLFEATSCDYIKTIYGIGYKWPE</sequence>
<dbReference type="AlphaFoldDB" id="A0A069CXV7"/>
<dbReference type="GO" id="GO:0000156">
    <property type="term" value="F:phosphorelay response regulator activity"/>
    <property type="evidence" value="ECO:0007669"/>
    <property type="project" value="TreeGrafter"/>
</dbReference>
<organism evidence="10 11">
    <name type="scientific">Bacteroides graminisolvens DSM 19988 = JCM 15093</name>
    <dbReference type="NCBI Taxonomy" id="1121097"/>
    <lineage>
        <taxon>Bacteria</taxon>
        <taxon>Pseudomonadati</taxon>
        <taxon>Bacteroidota</taxon>
        <taxon>Bacteroidia</taxon>
        <taxon>Bacteroidales</taxon>
        <taxon>Bacteroidaceae</taxon>
        <taxon>Bacteroides</taxon>
    </lineage>
</organism>
<keyword evidence="3" id="KW-0805">Transcription regulation</keyword>
<evidence type="ECO:0000256" key="3">
    <source>
        <dbReference type="ARBA" id="ARBA00023015"/>
    </source>
</evidence>
<evidence type="ECO:0000256" key="6">
    <source>
        <dbReference type="PROSITE-ProRule" id="PRU00169"/>
    </source>
</evidence>
<feature type="domain" description="Response regulatory" evidence="8">
    <location>
        <begin position="2"/>
        <end position="116"/>
    </location>
</feature>
<dbReference type="PANTHER" id="PTHR48111">
    <property type="entry name" value="REGULATOR OF RPOS"/>
    <property type="match status" value="1"/>
</dbReference>
<dbReference type="GO" id="GO:0032993">
    <property type="term" value="C:protein-DNA complex"/>
    <property type="evidence" value="ECO:0007669"/>
    <property type="project" value="TreeGrafter"/>
</dbReference>
<dbReference type="InterPro" id="IPR001867">
    <property type="entry name" value="OmpR/PhoB-type_DNA-bd"/>
</dbReference>
<feature type="domain" description="OmpR/PhoB-type" evidence="9">
    <location>
        <begin position="124"/>
        <end position="224"/>
    </location>
</feature>
<dbReference type="eggNOG" id="COG0745">
    <property type="taxonomic scope" value="Bacteria"/>
</dbReference>
<dbReference type="GO" id="GO:0005829">
    <property type="term" value="C:cytosol"/>
    <property type="evidence" value="ECO:0007669"/>
    <property type="project" value="TreeGrafter"/>
</dbReference>